<dbReference type="STRING" id="2656787.A0A370TB99"/>
<dbReference type="InterPro" id="IPR050228">
    <property type="entry name" value="Carboxylesterase_BioH"/>
</dbReference>
<feature type="signal peptide" evidence="1">
    <location>
        <begin position="1"/>
        <end position="22"/>
    </location>
</feature>
<comment type="caution">
    <text evidence="3">The sequence shown here is derived from an EMBL/GenBank/DDBJ whole genome shotgun (WGS) entry which is preliminary data.</text>
</comment>
<dbReference type="PANTHER" id="PTHR43194:SF4">
    <property type="entry name" value="AB HYDROLASE-1 DOMAIN-CONTAINING PROTEIN"/>
    <property type="match status" value="1"/>
</dbReference>
<dbReference type="RefSeq" id="XP_031865462.1">
    <property type="nucleotide sequence ID" value="XM_032018163.1"/>
</dbReference>
<dbReference type="PANTHER" id="PTHR43194">
    <property type="entry name" value="HYDROLASE ALPHA/BETA FOLD FAMILY"/>
    <property type="match status" value="1"/>
</dbReference>
<keyword evidence="1" id="KW-0732">Signal</keyword>
<proteinExistence type="predicted"/>
<organism evidence="3 4">
    <name type="scientific">Venustampulla echinocandica</name>
    <dbReference type="NCBI Taxonomy" id="2656787"/>
    <lineage>
        <taxon>Eukaryota</taxon>
        <taxon>Fungi</taxon>
        <taxon>Dikarya</taxon>
        <taxon>Ascomycota</taxon>
        <taxon>Pezizomycotina</taxon>
        <taxon>Leotiomycetes</taxon>
        <taxon>Helotiales</taxon>
        <taxon>Pleuroascaceae</taxon>
        <taxon>Venustampulla</taxon>
    </lineage>
</organism>
<dbReference type="CDD" id="cd12809">
    <property type="entry name" value="Esterase_713_like-2"/>
    <property type="match status" value="1"/>
</dbReference>
<dbReference type="OrthoDB" id="9978720at2759"/>
<evidence type="ECO:0000256" key="1">
    <source>
        <dbReference type="SAM" id="SignalP"/>
    </source>
</evidence>
<keyword evidence="4" id="KW-1185">Reference proteome</keyword>
<sequence length="376" mass="41173">MGDFLFSRALCFLLCLFVGVSAEIPHYRRYFFAGGKYVTVGSGDYLINQMYVEELKPLLVLKQNPIVFVHGLGQTGTNWLNTPDGRQGWASYFLARGYVVYLVDTPDRARSTWNPVENTTLVPFSAAVFSTRFTAPEKFPITPSYPNAADHTQWPGTGLKGDPIFDQYFASTVPSIMDLASAQHTLQDAGAALLTKIGKKCILIGHSQGAFGPWVMADAAPQFVHSIVVLEAAGPPFVEPAVNGGGPARMWGVTDIPLTYDPPVTDPATQIFKKIIPPTSPEQIECTIQDESQGPPKQLKNLAMVEGGVLVVTSQASWHIQYDWCTAKFLNQAGVAARHVLLSDHNINGNGHMLQLEKNSDDIANIIRLWLDGNLQ</sequence>
<dbReference type="AlphaFoldDB" id="A0A370TB99"/>
<dbReference type="Proteomes" id="UP000254866">
    <property type="component" value="Unassembled WGS sequence"/>
</dbReference>
<feature type="domain" description="AB hydrolase-1" evidence="2">
    <location>
        <begin position="66"/>
        <end position="364"/>
    </location>
</feature>
<name>A0A370TB99_9HELO</name>
<evidence type="ECO:0000313" key="3">
    <source>
        <dbReference type="EMBL" id="RDL31331.1"/>
    </source>
</evidence>
<dbReference type="EMBL" id="NPIC01000012">
    <property type="protein sequence ID" value="RDL31331.1"/>
    <property type="molecule type" value="Genomic_DNA"/>
</dbReference>
<protein>
    <recommendedName>
        <fullName evidence="2">AB hydrolase-1 domain-containing protein</fullName>
    </recommendedName>
</protein>
<dbReference type="InterPro" id="IPR029058">
    <property type="entry name" value="AB_hydrolase_fold"/>
</dbReference>
<evidence type="ECO:0000313" key="4">
    <source>
        <dbReference type="Proteomes" id="UP000254866"/>
    </source>
</evidence>
<dbReference type="InterPro" id="IPR000073">
    <property type="entry name" value="AB_hydrolase_1"/>
</dbReference>
<feature type="chain" id="PRO_5016687819" description="AB hydrolase-1 domain-containing protein" evidence="1">
    <location>
        <begin position="23"/>
        <end position="376"/>
    </location>
</feature>
<accession>A0A370TB99</accession>
<dbReference type="Gene3D" id="3.40.50.1820">
    <property type="entry name" value="alpha/beta hydrolase"/>
    <property type="match status" value="1"/>
</dbReference>
<reference evidence="3 4" key="1">
    <citation type="journal article" date="2018" name="IMA Fungus">
        <title>IMA Genome-F 9: Draft genome sequence of Annulohypoxylon stygium, Aspergillus mulundensis, Berkeleyomyces basicola (syn. Thielaviopsis basicola), Ceratocystis smalleyi, two Cercospora beticola strains, Coleophoma cylindrospora, Fusarium fracticaudum, Phialophora cf. hyalina, and Morchella septimelata.</title>
        <authorList>
            <person name="Wingfield B.D."/>
            <person name="Bills G.F."/>
            <person name="Dong Y."/>
            <person name="Huang W."/>
            <person name="Nel W.J."/>
            <person name="Swalarsk-Parry B.S."/>
            <person name="Vaghefi N."/>
            <person name="Wilken P.M."/>
            <person name="An Z."/>
            <person name="de Beer Z.W."/>
            <person name="De Vos L."/>
            <person name="Chen L."/>
            <person name="Duong T.A."/>
            <person name="Gao Y."/>
            <person name="Hammerbacher A."/>
            <person name="Kikkert J.R."/>
            <person name="Li Y."/>
            <person name="Li H."/>
            <person name="Li K."/>
            <person name="Li Q."/>
            <person name="Liu X."/>
            <person name="Ma X."/>
            <person name="Naidoo K."/>
            <person name="Pethybridge S.J."/>
            <person name="Sun J."/>
            <person name="Steenkamp E.T."/>
            <person name="van der Nest M.A."/>
            <person name="van Wyk S."/>
            <person name="Wingfield M.J."/>
            <person name="Xiong C."/>
            <person name="Yue Q."/>
            <person name="Zhang X."/>
        </authorList>
    </citation>
    <scope>NUCLEOTIDE SEQUENCE [LARGE SCALE GENOMIC DNA]</scope>
    <source>
        <strain evidence="3 4">BP 5553</strain>
    </source>
</reference>
<dbReference type="GeneID" id="43602389"/>
<dbReference type="SUPFAM" id="SSF53474">
    <property type="entry name" value="alpha/beta-Hydrolases"/>
    <property type="match status" value="1"/>
</dbReference>
<gene>
    <name evidence="3" type="ORF">BP5553_09540</name>
</gene>
<dbReference type="Pfam" id="PF12697">
    <property type="entry name" value="Abhydrolase_6"/>
    <property type="match status" value="1"/>
</dbReference>
<evidence type="ECO:0000259" key="2">
    <source>
        <dbReference type="Pfam" id="PF12697"/>
    </source>
</evidence>